<keyword evidence="2" id="KW-1185">Reference proteome</keyword>
<name>A0A4S4L004_9AGAM</name>
<organism evidence="1 2">
    <name type="scientific">Phellinidium pouzarii</name>
    <dbReference type="NCBI Taxonomy" id="167371"/>
    <lineage>
        <taxon>Eukaryota</taxon>
        <taxon>Fungi</taxon>
        <taxon>Dikarya</taxon>
        <taxon>Basidiomycota</taxon>
        <taxon>Agaricomycotina</taxon>
        <taxon>Agaricomycetes</taxon>
        <taxon>Hymenochaetales</taxon>
        <taxon>Hymenochaetaceae</taxon>
        <taxon>Phellinidium</taxon>
    </lineage>
</organism>
<dbReference type="AlphaFoldDB" id="A0A4S4L004"/>
<sequence>MSLLAIILELYCIFRIVNIVAPSPLPLQRRAEFLIRDFRVVRAISLLIYDCIIIVPNSIQSTYLADSLPFSFAALVVLAVFNRSTQSPSTWESANLILSEHSLDADAPINISSVEHVKLSRNADNADPGPVVREKVKEIKPVLPSSSCTRGMRSSQYPVQPIIPKAELAQQFNDNEQTSTRPYAHAHALVPRPPVIAEQKRPVSTPIKYPAAAITRTNAKTQRCASIAHSTAQTFSSSVYGSDIIRPEPGRVLRDKMKLPPVDPPPVPIKLTAGVLDATVESPTRTLGFKKDSWLSDLTTEVHHALARALRNETSITSFGENWPLPPTTMPVPGRRKKLV</sequence>
<dbReference type="Proteomes" id="UP000308199">
    <property type="component" value="Unassembled WGS sequence"/>
</dbReference>
<dbReference type="EMBL" id="SGPK01000406">
    <property type="protein sequence ID" value="THH03838.1"/>
    <property type="molecule type" value="Genomic_DNA"/>
</dbReference>
<reference evidence="1 2" key="1">
    <citation type="submission" date="2019-02" db="EMBL/GenBank/DDBJ databases">
        <title>Genome sequencing of the rare red list fungi Phellinidium pouzarii.</title>
        <authorList>
            <person name="Buettner E."/>
            <person name="Kellner H."/>
        </authorList>
    </citation>
    <scope>NUCLEOTIDE SEQUENCE [LARGE SCALE GENOMIC DNA]</scope>
    <source>
        <strain evidence="1 2">DSM 108285</strain>
    </source>
</reference>
<accession>A0A4S4L004</accession>
<dbReference type="OrthoDB" id="3351491at2759"/>
<gene>
    <name evidence="1" type="ORF">EW145_g5970</name>
</gene>
<evidence type="ECO:0000313" key="1">
    <source>
        <dbReference type="EMBL" id="THH03838.1"/>
    </source>
</evidence>
<comment type="caution">
    <text evidence="1">The sequence shown here is derived from an EMBL/GenBank/DDBJ whole genome shotgun (WGS) entry which is preliminary data.</text>
</comment>
<evidence type="ECO:0000313" key="2">
    <source>
        <dbReference type="Proteomes" id="UP000308199"/>
    </source>
</evidence>
<proteinExistence type="predicted"/>
<protein>
    <submittedName>
        <fullName evidence="1">Uncharacterized protein</fullName>
    </submittedName>
</protein>